<dbReference type="InterPro" id="IPR021133">
    <property type="entry name" value="HEAT_type_2"/>
</dbReference>
<feature type="non-terminal residue" evidence="2">
    <location>
        <position position="1"/>
    </location>
</feature>
<dbReference type="InterPro" id="IPR016024">
    <property type="entry name" value="ARM-type_fold"/>
</dbReference>
<dbReference type="SMART" id="SM00567">
    <property type="entry name" value="EZ_HEAT"/>
    <property type="match status" value="2"/>
</dbReference>
<feature type="non-terminal residue" evidence="2">
    <location>
        <position position="99"/>
    </location>
</feature>
<evidence type="ECO:0000313" key="2">
    <source>
        <dbReference type="EMBL" id="GAF89756.1"/>
    </source>
</evidence>
<protein>
    <recommendedName>
        <fullName evidence="3">HEAT repeat domain-containing protein</fullName>
    </recommendedName>
</protein>
<evidence type="ECO:0000256" key="1">
    <source>
        <dbReference type="ARBA" id="ARBA00045876"/>
    </source>
</evidence>
<dbReference type="GO" id="GO:0016491">
    <property type="term" value="F:oxidoreductase activity"/>
    <property type="evidence" value="ECO:0007669"/>
    <property type="project" value="TreeGrafter"/>
</dbReference>
<sequence>RSLNQLGTVPKEALPALVDSLRYMYARTEAAEALANLGDEGFAELVKAARSSDSGIRSAVASALDECGVKAVPILIRLAKDPSYPVRDRAVRSLGNIGP</sequence>
<dbReference type="InterPro" id="IPR004155">
    <property type="entry name" value="PBS_lyase_HEAT"/>
</dbReference>
<dbReference type="Gene3D" id="1.25.10.10">
    <property type="entry name" value="Leucine-rich Repeat Variant"/>
    <property type="match status" value="1"/>
</dbReference>
<dbReference type="SUPFAM" id="SSF48371">
    <property type="entry name" value="ARM repeat"/>
    <property type="match status" value="1"/>
</dbReference>
<comment type="caution">
    <text evidence="2">The sequence shown here is derived from an EMBL/GenBank/DDBJ whole genome shotgun (WGS) entry which is preliminary data.</text>
</comment>
<dbReference type="PANTHER" id="PTHR12697">
    <property type="entry name" value="PBS LYASE HEAT-LIKE PROTEIN"/>
    <property type="match status" value="1"/>
</dbReference>
<gene>
    <name evidence="2" type="ORF">S01H1_23997</name>
</gene>
<dbReference type="EMBL" id="BARS01014074">
    <property type="protein sequence ID" value="GAF89756.1"/>
    <property type="molecule type" value="Genomic_DNA"/>
</dbReference>
<dbReference type="AlphaFoldDB" id="X0TRB8"/>
<dbReference type="PROSITE" id="PS50077">
    <property type="entry name" value="HEAT_REPEAT"/>
    <property type="match status" value="1"/>
</dbReference>
<name>X0TRB8_9ZZZZ</name>
<proteinExistence type="predicted"/>
<accession>X0TRB8</accession>
<reference evidence="2" key="1">
    <citation type="journal article" date="2014" name="Front. Microbiol.">
        <title>High frequency of phylogenetically diverse reductive dehalogenase-homologous genes in deep subseafloor sedimentary metagenomes.</title>
        <authorList>
            <person name="Kawai M."/>
            <person name="Futagami T."/>
            <person name="Toyoda A."/>
            <person name="Takaki Y."/>
            <person name="Nishi S."/>
            <person name="Hori S."/>
            <person name="Arai W."/>
            <person name="Tsubouchi T."/>
            <person name="Morono Y."/>
            <person name="Uchiyama I."/>
            <person name="Ito T."/>
            <person name="Fujiyama A."/>
            <person name="Inagaki F."/>
            <person name="Takami H."/>
        </authorList>
    </citation>
    <scope>NUCLEOTIDE SEQUENCE</scope>
    <source>
        <strain evidence="2">Expedition CK06-06</strain>
    </source>
</reference>
<dbReference type="PANTHER" id="PTHR12697:SF5">
    <property type="entry name" value="DEOXYHYPUSINE HYDROXYLASE"/>
    <property type="match status" value="1"/>
</dbReference>
<organism evidence="2">
    <name type="scientific">marine sediment metagenome</name>
    <dbReference type="NCBI Taxonomy" id="412755"/>
    <lineage>
        <taxon>unclassified sequences</taxon>
        <taxon>metagenomes</taxon>
        <taxon>ecological metagenomes</taxon>
    </lineage>
</organism>
<dbReference type="Pfam" id="PF13646">
    <property type="entry name" value="HEAT_2"/>
    <property type="match status" value="1"/>
</dbReference>
<evidence type="ECO:0008006" key="3">
    <source>
        <dbReference type="Google" id="ProtNLM"/>
    </source>
</evidence>
<comment type="function">
    <text evidence="1">Catalyzes the hydroxylation of the N(6)-(4-aminobutyl)-L-lysine intermediate produced by deoxyhypusine synthase/DHPS on a critical lysine of the eukaryotic translation initiation factor 5A/eIF-5A. This is the second step of the post-translational modification of that lysine into an unusual amino acid residue named hypusine. Hypusination is unique to mature eIF-5A factor and is essential for its function.</text>
</comment>
<dbReference type="InterPro" id="IPR011989">
    <property type="entry name" value="ARM-like"/>
</dbReference>